<reference evidence="2" key="2">
    <citation type="submission" date="2022-01" db="EMBL/GenBank/DDBJ databases">
        <authorList>
            <person name="Yamashiro T."/>
            <person name="Shiraishi A."/>
            <person name="Satake H."/>
            <person name="Nakayama K."/>
        </authorList>
    </citation>
    <scope>NUCLEOTIDE SEQUENCE</scope>
</reference>
<gene>
    <name evidence="2" type="ORF">Tco_1082631</name>
</gene>
<protein>
    <submittedName>
        <fullName evidence="2">Zinc knuckle CX2CX4HX4C containing protein</fullName>
    </submittedName>
</protein>
<reference evidence="2" key="1">
    <citation type="journal article" date="2022" name="Int. J. Mol. Sci.">
        <title>Draft Genome of Tanacetum Coccineum: Genomic Comparison of Closely Related Tanacetum-Family Plants.</title>
        <authorList>
            <person name="Yamashiro T."/>
            <person name="Shiraishi A."/>
            <person name="Nakayama K."/>
            <person name="Satake H."/>
        </authorList>
    </citation>
    <scope>NUCLEOTIDE SEQUENCE</scope>
</reference>
<feature type="domain" description="DUF4283" evidence="1">
    <location>
        <begin position="5"/>
        <end position="45"/>
    </location>
</feature>
<keyword evidence="3" id="KW-1185">Reference proteome</keyword>
<evidence type="ECO:0000313" key="2">
    <source>
        <dbReference type="EMBL" id="GJT93786.1"/>
    </source>
</evidence>
<sequence length="784" mass="89234">MCDEDDVFYFKFTSVIGLEQVLEQGPWLIHNQLLMLTKWSPNLNLSKERVTKVLVWVKIHKVPMVAYCEDGLNLIGTKIGTPIMLDSFTSSMCTKPWGLLGFAPALIEVSVEKELKQVVTMAILIVDGEDTCPKRVVEPIKDHLEDQTDGFTTDDDDVLNVQENGESSGGNDPRDRRQLWADLGFHKNVVYGCPWDDDDVLNVQENGESSGGNDNLKDYGISSWNIRGLNHTPKQSEWTSNATLCEKGCRIIMGWNKDVIPVLVVMTPGIDDNYGLIWAFTKMLFMDVHGFCWAILMFLLTWKICLLVLQKLKSLKKPLRKLMHEQGNLHDRVKRLRVELDELQKALDLDPSNGVLRDKVAVYVSGNLVSDVFVSHYQAFLGTDLVCDELDTVGLFDKKVSEISNVNMMKPISNDEIKKAMFSIGDDKAPGPDGYTSAFFKKSGMWLDRSKILTNRIIDGIKEVVSDTKSTFVLGRRISDNILITQELMHNYHLVRGPPRCDFKVDIQKAYDTVDWGRVNLSDSFRYHNHYEELDIINVCFADDLFLFARGDMGLATIIMDSLNEFKNVSGLVPSIPKSMTVFCNVLNHVKISILNIMPFSEGNILVVSSFLIRGFIWCNGEYKRGKAKVAWDDICLPKKEGGLGLRSLDVFNLPLMSAYIWNIVSNKELLWVRWIHMYKLLGRTLWDVQPKGAMSWGWRKILQLQERVRPFFRVQIGNGLNTSLWYDMWCSISPLSRFCTPRDIAREGFSLQTHVADLMLNGVWNWPNAWLSKAPELGSINNC</sequence>
<evidence type="ECO:0000259" key="1">
    <source>
        <dbReference type="Pfam" id="PF14111"/>
    </source>
</evidence>
<evidence type="ECO:0000313" key="3">
    <source>
        <dbReference type="Proteomes" id="UP001151760"/>
    </source>
</evidence>
<proteinExistence type="predicted"/>
<dbReference type="PANTHER" id="PTHR33116:SF84">
    <property type="entry name" value="RNA-DIRECTED DNA POLYMERASE"/>
    <property type="match status" value="1"/>
</dbReference>
<dbReference type="Proteomes" id="UP001151760">
    <property type="component" value="Unassembled WGS sequence"/>
</dbReference>
<comment type="caution">
    <text evidence="2">The sequence shown here is derived from an EMBL/GenBank/DDBJ whole genome shotgun (WGS) entry which is preliminary data.</text>
</comment>
<dbReference type="Pfam" id="PF14111">
    <property type="entry name" value="DUF4283"/>
    <property type="match status" value="1"/>
</dbReference>
<accession>A0ABQ5I0Z0</accession>
<dbReference type="EMBL" id="BQNB010020236">
    <property type="protein sequence ID" value="GJT93786.1"/>
    <property type="molecule type" value="Genomic_DNA"/>
</dbReference>
<dbReference type="PANTHER" id="PTHR33116">
    <property type="entry name" value="REVERSE TRANSCRIPTASE ZINC-BINDING DOMAIN-CONTAINING PROTEIN-RELATED-RELATED"/>
    <property type="match status" value="1"/>
</dbReference>
<dbReference type="InterPro" id="IPR025558">
    <property type="entry name" value="DUF4283"/>
</dbReference>
<name>A0ABQ5I0Z0_9ASTR</name>
<organism evidence="2 3">
    <name type="scientific">Tanacetum coccineum</name>
    <dbReference type="NCBI Taxonomy" id="301880"/>
    <lineage>
        <taxon>Eukaryota</taxon>
        <taxon>Viridiplantae</taxon>
        <taxon>Streptophyta</taxon>
        <taxon>Embryophyta</taxon>
        <taxon>Tracheophyta</taxon>
        <taxon>Spermatophyta</taxon>
        <taxon>Magnoliopsida</taxon>
        <taxon>eudicotyledons</taxon>
        <taxon>Gunneridae</taxon>
        <taxon>Pentapetalae</taxon>
        <taxon>asterids</taxon>
        <taxon>campanulids</taxon>
        <taxon>Asterales</taxon>
        <taxon>Asteraceae</taxon>
        <taxon>Asteroideae</taxon>
        <taxon>Anthemideae</taxon>
        <taxon>Anthemidinae</taxon>
        <taxon>Tanacetum</taxon>
    </lineage>
</organism>